<evidence type="ECO:0000313" key="6">
    <source>
        <dbReference type="EMBL" id="PSL14947.1"/>
    </source>
</evidence>
<dbReference type="Gene3D" id="3.40.190.10">
    <property type="entry name" value="Periplasmic binding protein-like II"/>
    <property type="match status" value="2"/>
</dbReference>
<dbReference type="PANTHER" id="PTHR30579">
    <property type="entry name" value="TRANSCRIPTIONAL REGULATOR"/>
    <property type="match status" value="1"/>
</dbReference>
<accession>A0A2P8EZQ8</accession>
<dbReference type="InterPro" id="IPR050176">
    <property type="entry name" value="LTTR"/>
</dbReference>
<evidence type="ECO:0000256" key="2">
    <source>
        <dbReference type="ARBA" id="ARBA00023015"/>
    </source>
</evidence>
<evidence type="ECO:0000256" key="4">
    <source>
        <dbReference type="ARBA" id="ARBA00023163"/>
    </source>
</evidence>
<dbReference type="PANTHER" id="PTHR30579:SF7">
    <property type="entry name" value="HTH-TYPE TRANSCRIPTIONAL REGULATOR LRHA-RELATED"/>
    <property type="match status" value="1"/>
</dbReference>
<protein>
    <submittedName>
        <fullName evidence="6">LysR family transcriptional regulator</fullName>
    </submittedName>
</protein>
<proteinExistence type="inferred from homology"/>
<evidence type="ECO:0000259" key="5">
    <source>
        <dbReference type="PROSITE" id="PS50931"/>
    </source>
</evidence>
<evidence type="ECO:0000313" key="7">
    <source>
        <dbReference type="Proteomes" id="UP000242133"/>
    </source>
</evidence>
<dbReference type="FunFam" id="1.10.10.10:FF:000001">
    <property type="entry name" value="LysR family transcriptional regulator"/>
    <property type="match status" value="1"/>
</dbReference>
<keyword evidence="7" id="KW-1185">Reference proteome</keyword>
<name>A0A2P8EZQ8_9GAMM</name>
<comment type="similarity">
    <text evidence="1">Belongs to the LysR transcriptional regulatory family.</text>
</comment>
<keyword evidence="4" id="KW-0804">Transcription</keyword>
<dbReference type="Pfam" id="PF00126">
    <property type="entry name" value="HTH_1"/>
    <property type="match status" value="1"/>
</dbReference>
<dbReference type="RefSeq" id="WP_170069275.1">
    <property type="nucleotide sequence ID" value="NZ_PYGI01000006.1"/>
</dbReference>
<dbReference type="AlphaFoldDB" id="A0A2P8EZQ8"/>
<keyword evidence="2" id="KW-0805">Transcription regulation</keyword>
<organism evidence="6 7">
    <name type="scientific">Marinobacterium halophilum</name>
    <dbReference type="NCBI Taxonomy" id="267374"/>
    <lineage>
        <taxon>Bacteria</taxon>
        <taxon>Pseudomonadati</taxon>
        <taxon>Pseudomonadota</taxon>
        <taxon>Gammaproteobacteria</taxon>
        <taxon>Oceanospirillales</taxon>
        <taxon>Oceanospirillaceae</taxon>
        <taxon>Marinobacterium</taxon>
    </lineage>
</organism>
<dbReference type="GO" id="GO:0003700">
    <property type="term" value="F:DNA-binding transcription factor activity"/>
    <property type="evidence" value="ECO:0007669"/>
    <property type="project" value="InterPro"/>
</dbReference>
<dbReference type="SUPFAM" id="SSF46785">
    <property type="entry name" value="Winged helix' DNA-binding domain"/>
    <property type="match status" value="1"/>
</dbReference>
<sequence length="288" mass="31676">MKPILDLDLLNTFAAVVEAGGFKEASSRLYRSQAAVSMQIKRLEEQLGQRLLERSNQGIKLTEPGKTLLSYIDRLLRLNNETLSALSAEPLRGPVHFGIPTDYAHSFLKQFIPRIREAFPELVPRITCGRSRKLRELVITGDLDVAIVTGEPQFVSEKSLWSEALCWYAPAGLPINTEEALPVALLESDCALRDLATSDLRQSGLDYHPVLTSSDMANLYSAVESGLAVALLPESSITCSRVRPFQIDQLPGQRLLTMNIIDAGTLSPDFMQPLQRCVVSAARALTVG</sequence>
<dbReference type="InterPro" id="IPR036390">
    <property type="entry name" value="WH_DNA-bd_sf"/>
</dbReference>
<feature type="domain" description="HTH lysR-type" evidence="5">
    <location>
        <begin position="5"/>
        <end position="62"/>
    </location>
</feature>
<dbReference type="Pfam" id="PF03466">
    <property type="entry name" value="LysR_substrate"/>
    <property type="match status" value="1"/>
</dbReference>
<dbReference type="InterPro" id="IPR036388">
    <property type="entry name" value="WH-like_DNA-bd_sf"/>
</dbReference>
<dbReference type="PROSITE" id="PS50931">
    <property type="entry name" value="HTH_LYSR"/>
    <property type="match status" value="1"/>
</dbReference>
<keyword evidence="3" id="KW-0238">DNA-binding</keyword>
<dbReference type="Proteomes" id="UP000242133">
    <property type="component" value="Unassembled WGS sequence"/>
</dbReference>
<dbReference type="SUPFAM" id="SSF53850">
    <property type="entry name" value="Periplasmic binding protein-like II"/>
    <property type="match status" value="1"/>
</dbReference>
<dbReference type="InterPro" id="IPR000847">
    <property type="entry name" value="LysR_HTH_N"/>
</dbReference>
<dbReference type="PRINTS" id="PR00039">
    <property type="entry name" value="HTHLYSR"/>
</dbReference>
<reference evidence="6 7" key="1">
    <citation type="submission" date="2018-03" db="EMBL/GenBank/DDBJ databases">
        <title>Genomic Encyclopedia of Archaeal and Bacterial Type Strains, Phase II (KMG-II): from individual species to whole genera.</title>
        <authorList>
            <person name="Goeker M."/>
        </authorList>
    </citation>
    <scope>NUCLEOTIDE SEQUENCE [LARGE SCALE GENOMIC DNA]</scope>
    <source>
        <strain evidence="6 7">DSM 17586</strain>
    </source>
</reference>
<dbReference type="Gene3D" id="1.10.10.10">
    <property type="entry name" value="Winged helix-like DNA-binding domain superfamily/Winged helix DNA-binding domain"/>
    <property type="match status" value="1"/>
</dbReference>
<gene>
    <name evidence="6" type="ORF">CLV44_106127</name>
</gene>
<dbReference type="InterPro" id="IPR005119">
    <property type="entry name" value="LysR_subst-bd"/>
</dbReference>
<dbReference type="GO" id="GO:0003677">
    <property type="term" value="F:DNA binding"/>
    <property type="evidence" value="ECO:0007669"/>
    <property type="project" value="UniProtKB-KW"/>
</dbReference>
<evidence type="ECO:0000256" key="1">
    <source>
        <dbReference type="ARBA" id="ARBA00009437"/>
    </source>
</evidence>
<dbReference type="CDD" id="cd05466">
    <property type="entry name" value="PBP2_LTTR_substrate"/>
    <property type="match status" value="1"/>
</dbReference>
<dbReference type="EMBL" id="PYGI01000006">
    <property type="protein sequence ID" value="PSL14947.1"/>
    <property type="molecule type" value="Genomic_DNA"/>
</dbReference>
<evidence type="ECO:0000256" key="3">
    <source>
        <dbReference type="ARBA" id="ARBA00023125"/>
    </source>
</evidence>
<comment type="caution">
    <text evidence="6">The sequence shown here is derived from an EMBL/GenBank/DDBJ whole genome shotgun (WGS) entry which is preliminary data.</text>
</comment>